<dbReference type="InterPro" id="IPR021122">
    <property type="entry name" value="RNA_ligase_dom_REL/Rnl2"/>
</dbReference>
<dbReference type="Pfam" id="PF09414">
    <property type="entry name" value="RNA_ligase"/>
    <property type="match status" value="1"/>
</dbReference>
<dbReference type="Proteomes" id="UP000265703">
    <property type="component" value="Unassembled WGS sequence"/>
</dbReference>
<feature type="domain" description="RNA ligase" evidence="1">
    <location>
        <begin position="54"/>
        <end position="259"/>
    </location>
</feature>
<dbReference type="Gene3D" id="3.30.1490.70">
    <property type="match status" value="1"/>
</dbReference>
<dbReference type="InterPro" id="IPR041948">
    <property type="entry name" value="Rnl1/2_C_sf"/>
</dbReference>
<dbReference type="SUPFAM" id="SSF56091">
    <property type="entry name" value="DNA ligase/mRNA capping enzyme, catalytic domain"/>
    <property type="match status" value="1"/>
</dbReference>
<feature type="domain" description="RNA ligase 2 C-terminal" evidence="2">
    <location>
        <begin position="286"/>
        <end position="371"/>
    </location>
</feature>
<sequence length="428" mass="49491">MTAPQSIDSLKNSSINLDEWWDINKHVSYHSIEPTSNSKRVDLFSKDKLLDKCEWVVTEKIHGSNFSFITNGKQIKCATRSKPLSDSEKFYGFQKVKETLSTNIIKLWEIMSSKNLIHSISNDNNNDDEKIIIIFGELFGGRYTHPNIKPLKSSIMCQYGIEYCPQNDFMSFDIYDGKDFLDYDIMINLFEESGLPYLKSLFRGSFNDAFNYDPEFTTTIPGLLGLPPLPFQNKAEGVIIKPVLTLRTTTKKRVILKIKTSDFEERVRTKKREIKEESKKKAREPLIEMYEEFLTFINENRLNNVVSKFGPVVIQNHDDDGEDDDDESKLNKRIDQVVELLCEDALTDLNKDDTLKEKFDQLPIWKQNYIVKGKGKDKALEVVKEYVEKVKGLHLNNNNIDKEEKDKLDLLGDSDDNLDNNLQLNLTI</sequence>
<protein>
    <recommendedName>
        <fullName evidence="5">RNA ligase domain-containing protein</fullName>
    </recommendedName>
</protein>
<evidence type="ECO:0000313" key="4">
    <source>
        <dbReference type="Proteomes" id="UP000265703"/>
    </source>
</evidence>
<dbReference type="Pfam" id="PF18043">
    <property type="entry name" value="T4_Rnl2_C"/>
    <property type="match status" value="1"/>
</dbReference>
<dbReference type="AlphaFoldDB" id="A0A397RXF1"/>
<reference evidence="3 4" key="1">
    <citation type="submission" date="2018-06" db="EMBL/GenBank/DDBJ databases">
        <title>Comparative genomics reveals the genomic features of Rhizophagus irregularis, R. cerebriforme, R. diaphanum and Gigaspora rosea, and their symbiotic lifestyle signature.</title>
        <authorList>
            <person name="Morin E."/>
            <person name="San Clemente H."/>
            <person name="Chen E.C.H."/>
            <person name="De La Providencia I."/>
            <person name="Hainaut M."/>
            <person name="Kuo A."/>
            <person name="Kohler A."/>
            <person name="Murat C."/>
            <person name="Tang N."/>
            <person name="Roy S."/>
            <person name="Loubradou J."/>
            <person name="Henrissat B."/>
            <person name="Grigoriev I.V."/>
            <person name="Corradi N."/>
            <person name="Roux C."/>
            <person name="Martin F.M."/>
        </authorList>
    </citation>
    <scope>NUCLEOTIDE SEQUENCE [LARGE SCALE GENOMIC DNA]</scope>
    <source>
        <strain evidence="3 4">DAOM 227022</strain>
    </source>
</reference>
<evidence type="ECO:0000313" key="3">
    <source>
        <dbReference type="EMBL" id="RIA78863.1"/>
    </source>
</evidence>
<dbReference type="EMBL" id="QKYT01001935">
    <property type="protein sequence ID" value="RIA78863.1"/>
    <property type="molecule type" value="Genomic_DNA"/>
</dbReference>
<organism evidence="3 4">
    <name type="scientific">Glomus cerebriforme</name>
    <dbReference type="NCBI Taxonomy" id="658196"/>
    <lineage>
        <taxon>Eukaryota</taxon>
        <taxon>Fungi</taxon>
        <taxon>Fungi incertae sedis</taxon>
        <taxon>Mucoromycota</taxon>
        <taxon>Glomeromycotina</taxon>
        <taxon>Glomeromycetes</taxon>
        <taxon>Glomerales</taxon>
        <taxon>Glomeraceae</taxon>
        <taxon>Glomus</taxon>
    </lineage>
</organism>
<proteinExistence type="predicted"/>
<comment type="caution">
    <text evidence="3">The sequence shown here is derived from an EMBL/GenBank/DDBJ whole genome shotgun (WGS) entry which is preliminary data.</text>
</comment>
<keyword evidence="4" id="KW-1185">Reference proteome</keyword>
<dbReference type="InterPro" id="IPR040609">
    <property type="entry name" value="Rnl2_C"/>
</dbReference>
<dbReference type="Gene3D" id="3.30.470.30">
    <property type="entry name" value="DNA ligase/mRNA capping enzyme"/>
    <property type="match status" value="1"/>
</dbReference>
<evidence type="ECO:0008006" key="5">
    <source>
        <dbReference type="Google" id="ProtNLM"/>
    </source>
</evidence>
<dbReference type="OrthoDB" id="6142248at2759"/>
<evidence type="ECO:0000259" key="2">
    <source>
        <dbReference type="Pfam" id="PF18043"/>
    </source>
</evidence>
<evidence type="ECO:0000259" key="1">
    <source>
        <dbReference type="Pfam" id="PF09414"/>
    </source>
</evidence>
<accession>A0A397RXF1</accession>
<dbReference type="Gene3D" id="1.10.10.1810">
    <property type="entry name" value="RNA ligase"/>
    <property type="match status" value="1"/>
</dbReference>
<name>A0A397RXF1_9GLOM</name>
<gene>
    <name evidence="3" type="ORF">C1645_795269</name>
</gene>